<feature type="transmembrane region" description="Helical" evidence="9">
    <location>
        <begin position="95"/>
        <end position="112"/>
    </location>
</feature>
<dbReference type="InterPro" id="IPR057282">
    <property type="entry name" value="RETREG1-3-like_RHD"/>
</dbReference>
<keyword evidence="7" id="KW-0072">Autophagy</keyword>
<evidence type="ECO:0000313" key="11">
    <source>
        <dbReference type="Ensembl" id="ENSLCAP00010014700.1"/>
    </source>
</evidence>
<sequence length="145" mass="16683">MTRGPVRILIGLLRSQKNRLRHIVSFRGELDRASSERDSQVRAVKAALQSRLGPYEPVLTYLQSVLVWERPFQCLLLYTVVNVVFWFFALTSLRLLFLLASALAVVVCVDTWRNKIWPEIRGATNHSSVVCDCNKCTYIIRTDRT</sequence>
<protein>
    <submittedName>
        <fullName evidence="11">Reticulophagy regulator family member 3</fullName>
    </submittedName>
</protein>
<reference evidence="11" key="2">
    <citation type="submission" date="2025-08" db="UniProtKB">
        <authorList>
            <consortium name="Ensembl"/>
        </authorList>
    </citation>
    <scope>IDENTIFICATION</scope>
</reference>
<dbReference type="GO" id="GO:0005789">
    <property type="term" value="C:endoplasmic reticulum membrane"/>
    <property type="evidence" value="ECO:0007669"/>
    <property type="project" value="UniProtKB-SubCell"/>
</dbReference>
<dbReference type="Ensembl" id="ENSLCAT00010015011.1">
    <property type="protein sequence ID" value="ENSLCAP00010014700.1"/>
    <property type="gene ID" value="ENSLCAG00010006962.1"/>
</dbReference>
<evidence type="ECO:0000256" key="4">
    <source>
        <dbReference type="ARBA" id="ARBA00022692"/>
    </source>
</evidence>
<evidence type="ECO:0000256" key="5">
    <source>
        <dbReference type="ARBA" id="ARBA00022824"/>
    </source>
</evidence>
<dbReference type="PANTHER" id="PTHR28659:SF1">
    <property type="entry name" value="RETICULOPHAGY REGULATOR 3"/>
    <property type="match status" value="1"/>
</dbReference>
<evidence type="ECO:0000256" key="8">
    <source>
        <dbReference type="ARBA" id="ARBA00023136"/>
    </source>
</evidence>
<keyword evidence="5" id="KW-0256">Endoplasmic reticulum</keyword>
<evidence type="ECO:0000256" key="1">
    <source>
        <dbReference type="ARBA" id="ARBA00004477"/>
    </source>
</evidence>
<keyword evidence="4 9" id="KW-0812">Transmembrane</keyword>
<dbReference type="GO" id="GO:0061709">
    <property type="term" value="P:reticulophagy"/>
    <property type="evidence" value="ECO:0007669"/>
    <property type="project" value="InterPro"/>
</dbReference>
<name>A0A4W6CQG8_LATCA</name>
<evidence type="ECO:0000256" key="9">
    <source>
        <dbReference type="SAM" id="Phobius"/>
    </source>
</evidence>
<dbReference type="Proteomes" id="UP000314980">
    <property type="component" value="Unassembled WGS sequence"/>
</dbReference>
<reference evidence="12" key="1">
    <citation type="submission" date="2015-09" db="EMBL/GenBank/DDBJ databases">
        <authorList>
            <person name="Sai Rama Sridatta P."/>
        </authorList>
    </citation>
    <scope>NUCLEOTIDE SEQUENCE [LARGE SCALE GENOMIC DNA]</scope>
</reference>
<dbReference type="Pfam" id="PF24456">
    <property type="entry name" value="RHD_RETREG1-3"/>
    <property type="match status" value="1"/>
</dbReference>
<proteinExistence type="inferred from homology"/>
<organism evidence="11 12">
    <name type="scientific">Lates calcarifer</name>
    <name type="common">Barramundi</name>
    <name type="synonym">Holocentrus calcarifer</name>
    <dbReference type="NCBI Taxonomy" id="8187"/>
    <lineage>
        <taxon>Eukaryota</taxon>
        <taxon>Metazoa</taxon>
        <taxon>Chordata</taxon>
        <taxon>Craniata</taxon>
        <taxon>Vertebrata</taxon>
        <taxon>Euteleostomi</taxon>
        <taxon>Actinopterygii</taxon>
        <taxon>Neopterygii</taxon>
        <taxon>Teleostei</taxon>
        <taxon>Neoteleostei</taxon>
        <taxon>Acanthomorphata</taxon>
        <taxon>Carangaria</taxon>
        <taxon>Carangaria incertae sedis</taxon>
        <taxon>Centropomidae</taxon>
        <taxon>Lates</taxon>
    </lineage>
</organism>
<keyword evidence="8 9" id="KW-0472">Membrane</keyword>
<dbReference type="AlphaFoldDB" id="A0A4W6CQG8"/>
<keyword evidence="3" id="KW-0597">Phosphoprotein</keyword>
<reference evidence="11" key="3">
    <citation type="submission" date="2025-09" db="UniProtKB">
        <authorList>
            <consortium name="Ensembl"/>
        </authorList>
    </citation>
    <scope>IDENTIFICATION</scope>
</reference>
<dbReference type="PANTHER" id="PTHR28659">
    <property type="entry name" value="RETICULON-LIKE PROTEIN"/>
    <property type="match status" value="1"/>
</dbReference>
<dbReference type="InterPro" id="IPR043384">
    <property type="entry name" value="RETREG1/3"/>
</dbReference>
<keyword evidence="12" id="KW-1185">Reference proteome</keyword>
<comment type="subcellular location">
    <subcellularLocation>
        <location evidence="1">Endoplasmic reticulum membrane</location>
        <topology evidence="1">Multi-pass membrane protein</topology>
    </subcellularLocation>
</comment>
<evidence type="ECO:0000256" key="3">
    <source>
        <dbReference type="ARBA" id="ARBA00022553"/>
    </source>
</evidence>
<keyword evidence="6 9" id="KW-1133">Transmembrane helix</keyword>
<dbReference type="GeneTree" id="ENSGT00940000166807"/>
<evidence type="ECO:0000259" key="10">
    <source>
        <dbReference type="Pfam" id="PF24456"/>
    </source>
</evidence>
<evidence type="ECO:0000256" key="2">
    <source>
        <dbReference type="ARBA" id="ARBA00006299"/>
    </source>
</evidence>
<evidence type="ECO:0000256" key="6">
    <source>
        <dbReference type="ARBA" id="ARBA00022989"/>
    </source>
</evidence>
<evidence type="ECO:0000256" key="7">
    <source>
        <dbReference type="ARBA" id="ARBA00023006"/>
    </source>
</evidence>
<accession>A0A4W6CQG8</accession>
<feature type="domain" description="RETREG1-3/ARL6IP-like N-terminal reticulon-homology" evidence="10">
    <location>
        <begin position="53"/>
        <end position="126"/>
    </location>
</feature>
<evidence type="ECO:0000313" key="12">
    <source>
        <dbReference type="Proteomes" id="UP000314980"/>
    </source>
</evidence>
<comment type="similarity">
    <text evidence="2">Belongs to the RETREG family.</text>
</comment>